<sequence length="210" mass="24988">MEEYEERKRKDEMEFELQKIRLGAGGRSLNSNSVANQNVNSMQIKPKLEINHLMQKFNSYENDMSLYLIMFERLAKQAEILENTWKFFNEWANGVKADSFEKLSDLIITDQSKRKVTQEVKDPFIYDWSKLNSPDDLVEKLNDYETLRSTFRSKQPRKEWHYDKQNSLKDDSDFTTNEKKKLYGITHNERGEPKCFNCSNFGRMKQAIKL</sequence>
<dbReference type="Proteomes" id="UP000499080">
    <property type="component" value="Unassembled WGS sequence"/>
</dbReference>
<protein>
    <recommendedName>
        <fullName evidence="4">CCHC-type domain-containing protein</fullName>
    </recommendedName>
</protein>
<gene>
    <name evidence="1" type="ORF">AVEN_134465_1</name>
    <name evidence="2" type="ORF">AVEN_203623_1</name>
</gene>
<dbReference type="EMBL" id="BGPR01029980">
    <property type="protein sequence ID" value="GBO02151.1"/>
    <property type="molecule type" value="Genomic_DNA"/>
</dbReference>
<evidence type="ECO:0000313" key="3">
    <source>
        <dbReference type="Proteomes" id="UP000499080"/>
    </source>
</evidence>
<evidence type="ECO:0008006" key="4">
    <source>
        <dbReference type="Google" id="ProtNLM"/>
    </source>
</evidence>
<comment type="caution">
    <text evidence="2">The sequence shown here is derived from an EMBL/GenBank/DDBJ whole genome shotgun (WGS) entry which is preliminary data.</text>
</comment>
<proteinExistence type="predicted"/>
<dbReference type="EMBL" id="BGPR01029981">
    <property type="protein sequence ID" value="GBO02156.1"/>
    <property type="molecule type" value="Genomic_DNA"/>
</dbReference>
<keyword evidence="3" id="KW-1185">Reference proteome</keyword>
<accession>A0A4Y2TSM7</accession>
<name>A0A4Y2TSM7_ARAVE</name>
<reference evidence="2 3" key="1">
    <citation type="journal article" date="2019" name="Sci. Rep.">
        <title>Orb-weaving spider Araneus ventricosus genome elucidates the spidroin gene catalogue.</title>
        <authorList>
            <person name="Kono N."/>
            <person name="Nakamura H."/>
            <person name="Ohtoshi R."/>
            <person name="Moran D.A.P."/>
            <person name="Shinohara A."/>
            <person name="Yoshida Y."/>
            <person name="Fujiwara M."/>
            <person name="Mori M."/>
            <person name="Tomita M."/>
            <person name="Arakawa K."/>
        </authorList>
    </citation>
    <scope>NUCLEOTIDE SEQUENCE [LARGE SCALE GENOMIC DNA]</scope>
</reference>
<evidence type="ECO:0000313" key="1">
    <source>
        <dbReference type="EMBL" id="GBO02151.1"/>
    </source>
</evidence>
<dbReference type="AlphaFoldDB" id="A0A4Y2TSM7"/>
<evidence type="ECO:0000313" key="2">
    <source>
        <dbReference type="EMBL" id="GBO02156.1"/>
    </source>
</evidence>
<dbReference type="OrthoDB" id="6469198at2759"/>
<organism evidence="2 3">
    <name type="scientific">Araneus ventricosus</name>
    <name type="common">Orbweaver spider</name>
    <name type="synonym">Epeira ventricosa</name>
    <dbReference type="NCBI Taxonomy" id="182803"/>
    <lineage>
        <taxon>Eukaryota</taxon>
        <taxon>Metazoa</taxon>
        <taxon>Ecdysozoa</taxon>
        <taxon>Arthropoda</taxon>
        <taxon>Chelicerata</taxon>
        <taxon>Arachnida</taxon>
        <taxon>Araneae</taxon>
        <taxon>Araneomorphae</taxon>
        <taxon>Entelegynae</taxon>
        <taxon>Araneoidea</taxon>
        <taxon>Araneidae</taxon>
        <taxon>Araneus</taxon>
    </lineage>
</organism>